<feature type="non-terminal residue" evidence="1">
    <location>
        <position position="1"/>
    </location>
</feature>
<evidence type="ECO:0000313" key="1">
    <source>
        <dbReference type="EMBL" id="CAK7340388.1"/>
    </source>
</evidence>
<reference evidence="1 2" key="1">
    <citation type="submission" date="2024-01" db="EMBL/GenBank/DDBJ databases">
        <authorList>
            <person name="Waweru B."/>
        </authorList>
    </citation>
    <scope>NUCLEOTIDE SEQUENCE [LARGE SCALE GENOMIC DNA]</scope>
</reference>
<dbReference type="Proteomes" id="UP001314170">
    <property type="component" value="Unassembled WGS sequence"/>
</dbReference>
<evidence type="ECO:0000313" key="2">
    <source>
        <dbReference type="Proteomes" id="UP001314170"/>
    </source>
</evidence>
<dbReference type="AlphaFoldDB" id="A0AAV1RXQ0"/>
<keyword evidence="2" id="KW-1185">Reference proteome</keyword>
<sequence>DQAVKSEQIASSTGYSSEKELGINLVQLQLFGVPASKPVIFHESHGLTHVDVEERENTIIVPAFIIMGMLRPHGLVLAKKFDKPKTFAR</sequence>
<gene>
    <name evidence="1" type="ORF">DCAF_LOCUS15470</name>
</gene>
<comment type="caution">
    <text evidence="1">The sequence shown here is derived from an EMBL/GenBank/DDBJ whole genome shotgun (WGS) entry which is preliminary data.</text>
</comment>
<feature type="non-terminal residue" evidence="1">
    <location>
        <position position="89"/>
    </location>
</feature>
<name>A0AAV1RXQ0_9ROSI</name>
<protein>
    <submittedName>
        <fullName evidence="1">Uncharacterized protein</fullName>
    </submittedName>
</protein>
<proteinExistence type="predicted"/>
<accession>A0AAV1RXQ0</accession>
<organism evidence="1 2">
    <name type="scientific">Dovyalis caffra</name>
    <dbReference type="NCBI Taxonomy" id="77055"/>
    <lineage>
        <taxon>Eukaryota</taxon>
        <taxon>Viridiplantae</taxon>
        <taxon>Streptophyta</taxon>
        <taxon>Embryophyta</taxon>
        <taxon>Tracheophyta</taxon>
        <taxon>Spermatophyta</taxon>
        <taxon>Magnoliopsida</taxon>
        <taxon>eudicotyledons</taxon>
        <taxon>Gunneridae</taxon>
        <taxon>Pentapetalae</taxon>
        <taxon>rosids</taxon>
        <taxon>fabids</taxon>
        <taxon>Malpighiales</taxon>
        <taxon>Salicaceae</taxon>
        <taxon>Flacourtieae</taxon>
        <taxon>Dovyalis</taxon>
    </lineage>
</organism>
<dbReference type="EMBL" id="CAWUPB010001159">
    <property type="protein sequence ID" value="CAK7340388.1"/>
    <property type="molecule type" value="Genomic_DNA"/>
</dbReference>